<dbReference type="NCBIfam" id="TIGR03476">
    <property type="entry name" value="HpnL"/>
    <property type="match status" value="1"/>
</dbReference>
<keyword evidence="4 6" id="KW-1133">Transmembrane helix</keyword>
<evidence type="ECO:0000313" key="8">
    <source>
        <dbReference type="Proteomes" id="UP000004728"/>
    </source>
</evidence>
<evidence type="ECO:0000256" key="4">
    <source>
        <dbReference type="ARBA" id="ARBA00022989"/>
    </source>
</evidence>
<comment type="caution">
    <text evidence="7">The sequence shown here is derived from an EMBL/GenBank/DDBJ whole genome shotgun (WGS) entry which is preliminary data.</text>
</comment>
<evidence type="ECO:0000256" key="2">
    <source>
        <dbReference type="ARBA" id="ARBA00022475"/>
    </source>
</evidence>
<gene>
    <name evidence="7" type="ORF">Y88_1508</name>
</gene>
<sequence length="318" mass="33407">MLATIVGLAVAVWTVGAADFANVMHTAGRLGAGGFLAYCAWSLGIYGLLGAAWLAAAPGEPGARLSLFTWARLVREGVADLLPFSHLGGLIVSARVLASAGIPARRVYGSLVVDMTTEMAGQVVFTLFGLAQMTSILIGNHAAVALRPAILGGTGVMIALMLAFFGAQQRALDLAAVIAARFLPNSTGMLAEIRGELRAIYARRDHVLLAFGFNLLAWIASGIGGWIALRLMGVSMSIWYVLSLESLIFTLRSVAFMIPGALGVQEVAYALAGPLFGLPAETALALSLAKRAREIALGAPTLLLWQMNEMRAITAKSR</sequence>
<dbReference type="HOGENOM" id="CLU_052307_0_0_5"/>
<dbReference type="InParanoid" id="F1Z7G4"/>
<protein>
    <recommendedName>
        <fullName evidence="9">HpnL family protein</fullName>
    </recommendedName>
</protein>
<feature type="transmembrane region" description="Helical" evidence="6">
    <location>
        <begin position="150"/>
        <end position="167"/>
    </location>
</feature>
<evidence type="ECO:0000313" key="7">
    <source>
        <dbReference type="EMBL" id="EGD59476.1"/>
    </source>
</evidence>
<feature type="transmembrane region" description="Helical" evidence="6">
    <location>
        <begin position="77"/>
        <end position="99"/>
    </location>
</feature>
<dbReference type="Proteomes" id="UP000004728">
    <property type="component" value="Unassembled WGS sequence"/>
</dbReference>
<comment type="subcellular location">
    <subcellularLocation>
        <location evidence="1">Cell membrane</location>
        <topology evidence="1">Multi-pass membrane protein</topology>
    </subcellularLocation>
</comment>
<proteinExistence type="predicted"/>
<feature type="transmembrane region" description="Helical" evidence="6">
    <location>
        <begin position="268"/>
        <end position="289"/>
    </location>
</feature>
<name>F1Z7G4_9SPHN</name>
<dbReference type="EMBL" id="AEWJ01000032">
    <property type="protein sequence ID" value="EGD59476.1"/>
    <property type="molecule type" value="Genomic_DNA"/>
</dbReference>
<organism evidence="7 8">
    <name type="scientific">Novosphingobium nitrogenifigens DSM 19370</name>
    <dbReference type="NCBI Taxonomy" id="983920"/>
    <lineage>
        <taxon>Bacteria</taxon>
        <taxon>Pseudomonadati</taxon>
        <taxon>Pseudomonadota</taxon>
        <taxon>Alphaproteobacteria</taxon>
        <taxon>Sphingomonadales</taxon>
        <taxon>Sphingomonadaceae</taxon>
        <taxon>Novosphingobium</taxon>
    </lineage>
</organism>
<dbReference type="Pfam" id="PF03706">
    <property type="entry name" value="LPG_synthase_TM"/>
    <property type="match status" value="1"/>
</dbReference>
<dbReference type="STRING" id="983920.Y88_1508"/>
<dbReference type="GO" id="GO:0005886">
    <property type="term" value="C:plasma membrane"/>
    <property type="evidence" value="ECO:0007669"/>
    <property type="project" value="UniProtKB-SubCell"/>
</dbReference>
<dbReference type="InterPro" id="IPR022791">
    <property type="entry name" value="L-PG_synthase/AglD"/>
</dbReference>
<evidence type="ECO:0000256" key="5">
    <source>
        <dbReference type="ARBA" id="ARBA00023136"/>
    </source>
</evidence>
<dbReference type="OrthoDB" id="7348988at2"/>
<feature type="transmembrane region" description="Helical" evidence="6">
    <location>
        <begin position="33"/>
        <end position="56"/>
    </location>
</feature>
<evidence type="ECO:0000256" key="6">
    <source>
        <dbReference type="SAM" id="Phobius"/>
    </source>
</evidence>
<evidence type="ECO:0000256" key="1">
    <source>
        <dbReference type="ARBA" id="ARBA00004651"/>
    </source>
</evidence>
<evidence type="ECO:0008006" key="9">
    <source>
        <dbReference type="Google" id="ProtNLM"/>
    </source>
</evidence>
<keyword evidence="2" id="KW-1003">Cell membrane</keyword>
<keyword evidence="5 6" id="KW-0472">Membrane</keyword>
<dbReference type="RefSeq" id="WP_008067636.1">
    <property type="nucleotide sequence ID" value="NZ_AQWK01000015.1"/>
</dbReference>
<evidence type="ECO:0000256" key="3">
    <source>
        <dbReference type="ARBA" id="ARBA00022692"/>
    </source>
</evidence>
<accession>F1Z7G4</accession>
<feature type="transmembrane region" description="Helical" evidence="6">
    <location>
        <begin position="207"/>
        <end position="229"/>
    </location>
</feature>
<keyword evidence="8" id="KW-1185">Reference proteome</keyword>
<dbReference type="AlphaFoldDB" id="F1Z7G4"/>
<keyword evidence="3 6" id="KW-0812">Transmembrane</keyword>
<dbReference type="eggNOG" id="COG0392">
    <property type="taxonomic scope" value="Bacteria"/>
</dbReference>
<reference evidence="7 8" key="1">
    <citation type="journal article" date="2012" name="J. Bacteriol.">
        <title>Draft Genome Sequence of Novosphingobium nitrogenifigens Y88T.</title>
        <authorList>
            <person name="Strabala T.J."/>
            <person name="Macdonald L."/>
            <person name="Liu V."/>
            <person name="Smit A.M."/>
        </authorList>
    </citation>
    <scope>NUCLEOTIDE SEQUENCE [LARGE SCALE GENOMIC DNA]</scope>
    <source>
        <strain evidence="7 8">DSM 19370</strain>
    </source>
</reference>
<feature type="transmembrane region" description="Helical" evidence="6">
    <location>
        <begin position="119"/>
        <end position="138"/>
    </location>
</feature>